<evidence type="ECO:0000313" key="1">
    <source>
        <dbReference type="EMBL" id="STZ53951.1"/>
    </source>
</evidence>
<gene>
    <name evidence="1" type="ORF">NCTC4524_01578</name>
</gene>
<evidence type="ECO:0000313" key="2">
    <source>
        <dbReference type="Proteomes" id="UP000254945"/>
    </source>
</evidence>
<reference evidence="1 2" key="1">
    <citation type="submission" date="2018-06" db="EMBL/GenBank/DDBJ databases">
        <authorList>
            <consortium name="Pathogen Informatics"/>
            <person name="Doyle S."/>
        </authorList>
    </citation>
    <scope>NUCLEOTIDE SEQUENCE [LARGE SCALE GENOMIC DNA]</scope>
    <source>
        <strain evidence="1 2">NCTC4524</strain>
    </source>
</reference>
<sequence>MLDDLEQQGVLPRNPANLVKSLPVTRPVLSTLEADQAAILLHVTADDCFYISWRLALSGLRRGEILALT</sequence>
<organism evidence="1 2">
    <name type="scientific">Mycolicibacterium senegalense</name>
    <dbReference type="NCBI Taxonomy" id="1796"/>
    <lineage>
        <taxon>Bacteria</taxon>
        <taxon>Bacillati</taxon>
        <taxon>Actinomycetota</taxon>
        <taxon>Actinomycetes</taxon>
        <taxon>Mycobacteriales</taxon>
        <taxon>Mycobacteriaceae</taxon>
        <taxon>Mycolicibacterium</taxon>
    </lineage>
</organism>
<dbReference type="SUPFAM" id="SSF56349">
    <property type="entry name" value="DNA breaking-rejoining enzymes"/>
    <property type="match status" value="1"/>
</dbReference>
<dbReference type="RefSeq" id="WP_230983346.1">
    <property type="nucleotide sequence ID" value="NZ_CP081000.1"/>
</dbReference>
<name>A0A378SZF1_9MYCO</name>
<accession>A0A378SZF1</accession>
<dbReference type="GO" id="GO:0003677">
    <property type="term" value="F:DNA binding"/>
    <property type="evidence" value="ECO:0007669"/>
    <property type="project" value="InterPro"/>
</dbReference>
<dbReference type="AlphaFoldDB" id="A0A378SZF1"/>
<dbReference type="EMBL" id="UGQQ01000001">
    <property type="protein sequence ID" value="STZ53951.1"/>
    <property type="molecule type" value="Genomic_DNA"/>
</dbReference>
<protein>
    <submittedName>
        <fullName evidence="1">Site-specific recombinase, phage integrase</fullName>
    </submittedName>
</protein>
<dbReference type="Proteomes" id="UP000254945">
    <property type="component" value="Unassembled WGS sequence"/>
</dbReference>
<proteinExistence type="predicted"/>
<dbReference type="InterPro" id="IPR011010">
    <property type="entry name" value="DNA_brk_join_enz"/>
</dbReference>